<dbReference type="Proteomes" id="UP000828048">
    <property type="component" value="Chromosome 5"/>
</dbReference>
<comment type="caution">
    <text evidence="1">The sequence shown here is derived from an EMBL/GenBank/DDBJ whole genome shotgun (WGS) entry which is preliminary data.</text>
</comment>
<evidence type="ECO:0000313" key="2">
    <source>
        <dbReference type="Proteomes" id="UP000828048"/>
    </source>
</evidence>
<organism evidence="1 2">
    <name type="scientific">Vaccinium darrowii</name>
    <dbReference type="NCBI Taxonomy" id="229202"/>
    <lineage>
        <taxon>Eukaryota</taxon>
        <taxon>Viridiplantae</taxon>
        <taxon>Streptophyta</taxon>
        <taxon>Embryophyta</taxon>
        <taxon>Tracheophyta</taxon>
        <taxon>Spermatophyta</taxon>
        <taxon>Magnoliopsida</taxon>
        <taxon>eudicotyledons</taxon>
        <taxon>Gunneridae</taxon>
        <taxon>Pentapetalae</taxon>
        <taxon>asterids</taxon>
        <taxon>Ericales</taxon>
        <taxon>Ericaceae</taxon>
        <taxon>Vaccinioideae</taxon>
        <taxon>Vaccinieae</taxon>
        <taxon>Vaccinium</taxon>
    </lineage>
</organism>
<evidence type="ECO:0000313" key="1">
    <source>
        <dbReference type="EMBL" id="KAH7847048.1"/>
    </source>
</evidence>
<keyword evidence="2" id="KW-1185">Reference proteome</keyword>
<name>A0ACB7Y1Z2_9ERIC</name>
<proteinExistence type="predicted"/>
<reference evidence="1 2" key="1">
    <citation type="journal article" date="2021" name="Hortic Res">
        <title>High-quality reference genome and annotation aids understanding of berry development for evergreen blueberry (Vaccinium darrowii).</title>
        <authorList>
            <person name="Yu J."/>
            <person name="Hulse-Kemp A.M."/>
            <person name="Babiker E."/>
            <person name="Staton M."/>
        </authorList>
    </citation>
    <scope>NUCLEOTIDE SEQUENCE [LARGE SCALE GENOMIC DNA]</scope>
    <source>
        <strain evidence="2">cv. NJ 8807/NJ 8810</strain>
        <tissue evidence="1">Young leaf</tissue>
    </source>
</reference>
<gene>
    <name evidence="1" type="ORF">Vadar_021287</name>
</gene>
<sequence length="543" mass="61716">MDSEDDMHNANDAESMGDDDNYSSNDGDCEFNINLGFDLDDVLASRKQQTNYIVLQGSDIRRRQENDITRVSTVLCISRAAASILLRQYHWSVTNANEAWFADEEGVRTAVGLLERPVIQFQNAKELTCGICFESTPVDRISSAACGHPFCNLCWKAYMSTSINGGSGCLTLRCPDPSCGAAIGQDMINLLVSDEDKEKYARYLLRSYIEDNRMAKWCPAPGCEFAVEFFAGSENYDVSCLCSYGFCWNCTEEAHRPVDCGTVDNWIMKNSSESENANWILAYAKHCPKCKRPIEKYLGCMHMICTPPCNFEFCWLCLGAWTQHFTNSSSCNGYFFPVANQKGESDEIERTREMAKMSVEKYNHYYERWASNHSSRQKALADLHQMQTVHLKKLSVKQSEPESRLEFITDAWLQIVECRRVLKWTYAYGYYLPEAEHAKRQLFEHLQGDAEAALERLHQCAEEDLQAYLGPEPPPSDFVDFRRKLTLLTRVTRNFFENLVIALENGLSDVDSSKTATSKSDEDVVEVAKCGGVRYISEMDTND</sequence>
<protein>
    <submittedName>
        <fullName evidence="1">Uncharacterized protein</fullName>
    </submittedName>
</protein>
<dbReference type="EMBL" id="CM037155">
    <property type="protein sequence ID" value="KAH7847048.1"/>
    <property type="molecule type" value="Genomic_DNA"/>
</dbReference>
<accession>A0ACB7Y1Z2</accession>